<evidence type="ECO:0000313" key="2">
    <source>
        <dbReference type="Proteomes" id="UP000198935"/>
    </source>
</evidence>
<gene>
    <name evidence="1" type="ORF">SAMN05421736_101952</name>
</gene>
<dbReference type="Proteomes" id="UP000198935">
    <property type="component" value="Unassembled WGS sequence"/>
</dbReference>
<organism evidence="1 2">
    <name type="scientific">Evansella caseinilytica</name>
    <dbReference type="NCBI Taxonomy" id="1503961"/>
    <lineage>
        <taxon>Bacteria</taxon>
        <taxon>Bacillati</taxon>
        <taxon>Bacillota</taxon>
        <taxon>Bacilli</taxon>
        <taxon>Bacillales</taxon>
        <taxon>Bacillaceae</taxon>
        <taxon>Evansella</taxon>
    </lineage>
</organism>
<accession>A0A1H3IWV5</accession>
<protein>
    <submittedName>
        <fullName evidence="1">Uncharacterized protein</fullName>
    </submittedName>
</protein>
<keyword evidence="2" id="KW-1185">Reference proteome</keyword>
<dbReference type="EMBL" id="FNPI01000001">
    <property type="protein sequence ID" value="SDY32200.1"/>
    <property type="molecule type" value="Genomic_DNA"/>
</dbReference>
<evidence type="ECO:0000313" key="1">
    <source>
        <dbReference type="EMBL" id="SDY32200.1"/>
    </source>
</evidence>
<reference evidence="2" key="1">
    <citation type="submission" date="2016-10" db="EMBL/GenBank/DDBJ databases">
        <authorList>
            <person name="Varghese N."/>
            <person name="Submissions S."/>
        </authorList>
    </citation>
    <scope>NUCLEOTIDE SEQUENCE [LARGE SCALE GENOMIC DNA]</scope>
    <source>
        <strain evidence="2">SP</strain>
    </source>
</reference>
<dbReference type="OrthoDB" id="2852556at2"/>
<dbReference type="AlphaFoldDB" id="A0A1H3IWV5"/>
<sequence length="85" mass="9955">MGLNFTIGREYTVSYTGKYKAPNKRNGKKVAYVKLYAKPIRAKYKFDVYEPKRNWNPFADPYEKTGTGIAYKPIGVYYSKSYVYE</sequence>
<proteinExistence type="predicted"/>
<name>A0A1H3IWV5_9BACI</name>